<evidence type="ECO:0000313" key="2">
    <source>
        <dbReference type="Proteomes" id="UP000566995"/>
    </source>
</evidence>
<organism evidence="1 2">
    <name type="scientific">Pseudomonas nitroreducens</name>
    <dbReference type="NCBI Taxonomy" id="46680"/>
    <lineage>
        <taxon>Bacteria</taxon>
        <taxon>Pseudomonadati</taxon>
        <taxon>Pseudomonadota</taxon>
        <taxon>Gammaproteobacteria</taxon>
        <taxon>Pseudomonadales</taxon>
        <taxon>Pseudomonadaceae</taxon>
        <taxon>Pseudomonas</taxon>
    </lineage>
</organism>
<dbReference type="EMBL" id="JACHLI010000004">
    <property type="protein sequence ID" value="MBB4862514.1"/>
    <property type="molecule type" value="Genomic_DNA"/>
</dbReference>
<comment type="caution">
    <text evidence="1">The sequence shown here is derived from an EMBL/GenBank/DDBJ whole genome shotgun (WGS) entry which is preliminary data.</text>
</comment>
<sequence length="44" mass="4889">MSYSAKSFSALVNALRADGITRPEQMARQPFRNAQGFWSAVAKK</sequence>
<proteinExistence type="predicted"/>
<gene>
    <name evidence="1" type="ORF">HNP46_001358</name>
</gene>
<accession>A0A7W7KGU3</accession>
<evidence type="ECO:0000313" key="1">
    <source>
        <dbReference type="EMBL" id="MBB4862514.1"/>
    </source>
</evidence>
<dbReference type="RefSeq" id="WP_017519380.1">
    <property type="nucleotide sequence ID" value="NZ_CAMIIC010000010.1"/>
</dbReference>
<dbReference type="AlphaFoldDB" id="A0A7W7KGU3"/>
<dbReference type="GeneID" id="300413762"/>
<protein>
    <submittedName>
        <fullName evidence="1">Uncharacterized protein</fullName>
    </submittedName>
</protein>
<reference evidence="1 2" key="1">
    <citation type="submission" date="2020-08" db="EMBL/GenBank/DDBJ databases">
        <title>Functional genomics of gut bacteria from endangered species of beetles.</title>
        <authorList>
            <person name="Carlos-Shanley C."/>
        </authorList>
    </citation>
    <scope>NUCLEOTIDE SEQUENCE [LARGE SCALE GENOMIC DNA]</scope>
    <source>
        <strain evidence="1 2">S00179</strain>
    </source>
</reference>
<dbReference type="Proteomes" id="UP000566995">
    <property type="component" value="Unassembled WGS sequence"/>
</dbReference>
<name>A0A7W7KGU3_PSENT</name>